<dbReference type="Gene3D" id="3.10.450.50">
    <property type="match status" value="1"/>
</dbReference>
<proteinExistence type="predicted"/>
<dbReference type="Proteomes" id="UP001145087">
    <property type="component" value="Unassembled WGS sequence"/>
</dbReference>
<evidence type="ECO:0000313" key="3">
    <source>
        <dbReference type="EMBL" id="MCY1719185.1"/>
    </source>
</evidence>
<dbReference type="Pfam" id="PF14534">
    <property type="entry name" value="DUF4440"/>
    <property type="match status" value="1"/>
</dbReference>
<sequence>MRLLFVGFFVALFSITSHAKTELKEAEKREILSLLHKQAEAWNEGNLEKFMETYLNSEKLVFIGGNGPTYGWQATLDRYKKNYPNKAAIGKLEFKILNISKIDTRTVFLIGRFELTREIGNLAGHFTLVIQKIDGKWLIVSDHSSAEG</sequence>
<keyword evidence="4" id="KW-1185">Reference proteome</keyword>
<dbReference type="EMBL" id="JAPOHD010000005">
    <property type="protein sequence ID" value="MCY1719185.1"/>
    <property type="molecule type" value="Genomic_DNA"/>
</dbReference>
<protein>
    <submittedName>
        <fullName evidence="3">Nuclear transport factor 2 family protein</fullName>
    </submittedName>
</protein>
<comment type="caution">
    <text evidence="3">The sequence shown here is derived from an EMBL/GenBank/DDBJ whole genome shotgun (WGS) entry which is preliminary data.</text>
</comment>
<feature type="signal peptide" evidence="1">
    <location>
        <begin position="1"/>
        <end position="19"/>
    </location>
</feature>
<evidence type="ECO:0000259" key="2">
    <source>
        <dbReference type="Pfam" id="PF14534"/>
    </source>
</evidence>
<dbReference type="InterPro" id="IPR032710">
    <property type="entry name" value="NTF2-like_dom_sf"/>
</dbReference>
<name>A0A9X3F2A6_9BACT</name>
<evidence type="ECO:0000256" key="1">
    <source>
        <dbReference type="SAM" id="SignalP"/>
    </source>
</evidence>
<feature type="chain" id="PRO_5040794759" evidence="1">
    <location>
        <begin position="20"/>
        <end position="148"/>
    </location>
</feature>
<dbReference type="AlphaFoldDB" id="A0A9X3F2A6"/>
<dbReference type="SUPFAM" id="SSF54427">
    <property type="entry name" value="NTF2-like"/>
    <property type="match status" value="1"/>
</dbReference>
<organism evidence="3 4">
    <name type="scientific">Draconibacterium aestuarii</name>
    <dbReference type="NCBI Taxonomy" id="2998507"/>
    <lineage>
        <taxon>Bacteria</taxon>
        <taxon>Pseudomonadati</taxon>
        <taxon>Bacteroidota</taxon>
        <taxon>Bacteroidia</taxon>
        <taxon>Marinilabiliales</taxon>
        <taxon>Prolixibacteraceae</taxon>
        <taxon>Draconibacterium</taxon>
    </lineage>
</organism>
<evidence type="ECO:0000313" key="4">
    <source>
        <dbReference type="Proteomes" id="UP001145087"/>
    </source>
</evidence>
<gene>
    <name evidence="3" type="ORF">OU798_02460</name>
</gene>
<dbReference type="InterPro" id="IPR027843">
    <property type="entry name" value="DUF4440"/>
</dbReference>
<accession>A0A9X3F2A6</accession>
<dbReference type="RefSeq" id="WP_343331520.1">
    <property type="nucleotide sequence ID" value="NZ_JAPOHD010000005.1"/>
</dbReference>
<keyword evidence="1" id="KW-0732">Signal</keyword>
<reference evidence="3" key="1">
    <citation type="submission" date="2022-11" db="EMBL/GenBank/DDBJ databases">
        <title>Marilongibacter aestuarii gen. nov., sp. nov., isolated from tidal flat sediment.</title>
        <authorList>
            <person name="Jiayan W."/>
        </authorList>
    </citation>
    <scope>NUCLEOTIDE SEQUENCE</scope>
    <source>
        <strain evidence="3">Z1-6</strain>
    </source>
</reference>
<feature type="domain" description="DUF4440" evidence="2">
    <location>
        <begin position="31"/>
        <end position="139"/>
    </location>
</feature>